<keyword evidence="2" id="KW-0396">Initiation factor</keyword>
<dbReference type="InterPro" id="IPR005225">
    <property type="entry name" value="Small_GTP-bd"/>
</dbReference>
<keyword evidence="4" id="KW-0648">Protein biosynthesis</keyword>
<evidence type="ECO:0000256" key="5">
    <source>
        <dbReference type="ARBA" id="ARBA00023134"/>
    </source>
</evidence>
<dbReference type="GO" id="GO:0005737">
    <property type="term" value="C:cytoplasm"/>
    <property type="evidence" value="ECO:0007669"/>
    <property type="project" value="TreeGrafter"/>
</dbReference>
<evidence type="ECO:0000256" key="2">
    <source>
        <dbReference type="ARBA" id="ARBA00022540"/>
    </source>
</evidence>
<dbReference type="InterPro" id="IPR027417">
    <property type="entry name" value="P-loop_NTPase"/>
</dbReference>
<evidence type="ECO:0000259" key="6">
    <source>
        <dbReference type="PROSITE" id="PS51722"/>
    </source>
</evidence>
<dbReference type="FunFam" id="3.40.50.10050:FF:000001">
    <property type="entry name" value="Translation initiation factor IF-2"/>
    <property type="match status" value="1"/>
</dbReference>
<dbReference type="InterPro" id="IPR015760">
    <property type="entry name" value="TIF_IF2"/>
</dbReference>
<dbReference type="Gene3D" id="2.40.30.10">
    <property type="entry name" value="Translation factors"/>
    <property type="match status" value="2"/>
</dbReference>
<organism evidence="7 8">
    <name type="scientific">Candidatus Taylorbacteria bacterium RIFCSPHIGHO2_02_49_25</name>
    <dbReference type="NCBI Taxonomy" id="1802305"/>
    <lineage>
        <taxon>Bacteria</taxon>
        <taxon>Candidatus Tayloriibacteriota</taxon>
    </lineage>
</organism>
<dbReference type="PRINTS" id="PR00315">
    <property type="entry name" value="ELONGATNFCT"/>
</dbReference>
<dbReference type="Gene3D" id="3.40.50.300">
    <property type="entry name" value="P-loop containing nucleotide triphosphate hydrolases"/>
    <property type="match status" value="1"/>
</dbReference>
<comment type="similarity">
    <text evidence="1">Belongs to the TRAFAC class translation factor GTPase superfamily. Classic translation factor GTPase family. IF-2 subfamily.</text>
</comment>
<accession>A0A1G2MEA2</accession>
<dbReference type="InterPro" id="IPR023115">
    <property type="entry name" value="TIF_IF2_dom3"/>
</dbReference>
<dbReference type="PANTHER" id="PTHR43381:SF5">
    <property type="entry name" value="TR-TYPE G DOMAIN-CONTAINING PROTEIN"/>
    <property type="match status" value="1"/>
</dbReference>
<dbReference type="GO" id="GO:0003924">
    <property type="term" value="F:GTPase activity"/>
    <property type="evidence" value="ECO:0007669"/>
    <property type="project" value="InterPro"/>
</dbReference>
<dbReference type="GO" id="GO:0003743">
    <property type="term" value="F:translation initiation factor activity"/>
    <property type="evidence" value="ECO:0007669"/>
    <property type="project" value="UniProtKB-KW"/>
</dbReference>
<protein>
    <recommendedName>
        <fullName evidence="6">Tr-type G domain-containing protein</fullName>
    </recommendedName>
</protein>
<dbReference type="AlphaFoldDB" id="A0A1G2MEA2"/>
<keyword evidence="3" id="KW-0547">Nucleotide-binding</keyword>
<dbReference type="InterPro" id="IPR000795">
    <property type="entry name" value="T_Tr_GTP-bd_dom"/>
</dbReference>
<dbReference type="FunFam" id="3.40.50.300:FF:000019">
    <property type="entry name" value="Translation initiation factor IF-2"/>
    <property type="match status" value="1"/>
</dbReference>
<dbReference type="InterPro" id="IPR053905">
    <property type="entry name" value="EF-G-like_DII"/>
</dbReference>
<keyword evidence="5" id="KW-0342">GTP-binding</keyword>
<dbReference type="SUPFAM" id="SSF50447">
    <property type="entry name" value="Translation proteins"/>
    <property type="match status" value="2"/>
</dbReference>
<proteinExistence type="inferred from homology"/>
<evidence type="ECO:0000313" key="7">
    <source>
        <dbReference type="EMBL" id="OHA22197.1"/>
    </source>
</evidence>
<dbReference type="PANTHER" id="PTHR43381">
    <property type="entry name" value="TRANSLATION INITIATION FACTOR IF-2-RELATED"/>
    <property type="match status" value="1"/>
</dbReference>
<dbReference type="InterPro" id="IPR009000">
    <property type="entry name" value="Transl_B-barrel_sf"/>
</dbReference>
<evidence type="ECO:0000256" key="3">
    <source>
        <dbReference type="ARBA" id="ARBA00022741"/>
    </source>
</evidence>
<dbReference type="Pfam" id="PF11987">
    <property type="entry name" value="IF-2"/>
    <property type="match status" value="1"/>
</dbReference>
<gene>
    <name evidence="7" type="ORF">A2W52_00765</name>
</gene>
<dbReference type="Proteomes" id="UP000176493">
    <property type="component" value="Unassembled WGS sequence"/>
</dbReference>
<sequence length="508" mass="54070">MTTNISTPEKGIKVPRPPVVVVVGHIDHGKSTLLDYVRKTNMVAKEAGGITQHLGAYEVEHKTKDGKTGMITFLDTPGHEAFKGIRGRGAAVADIGILVISAEEGVKPQTLEALRDLKKSGIPYIVVATKIDKPEANVERVKQSLAEHEVYLEGYGGDVPFAAVSGKTGDGVADFLDLISLVAELHAVGNTEGAVMRAYVIESRVDNRKGVSATIIIKDGVLKKGDFLVAGEAVAPTRRIEDFLGKEIEKGEPGMPVRVVGWSSVPRVGAACVAAKNKREAEDLAASGAREKGNKRYLKEGGAQTTETVILPLVLKADASGSLEAVEAEAKRQATEKVTIKIIARGIGSISEGDIRIAMSGKDSVVAGFNVGVDAAAKSIIERGGAVVRTFDVIYALGEWMAELVKARTPKVMTTVVKADVKVLKIFNTEKDRQVIGGKVLQGELGVGDEFKILRRGAEIGHGKIRELQKFKEKVSSTKEGSEFGAFVSTSIEIMPSDTIEAVASVEQ</sequence>
<dbReference type="NCBIfam" id="TIGR00231">
    <property type="entry name" value="small_GTP"/>
    <property type="match status" value="1"/>
</dbReference>
<dbReference type="SUPFAM" id="SSF52540">
    <property type="entry name" value="P-loop containing nucleoside triphosphate hydrolases"/>
    <property type="match status" value="1"/>
</dbReference>
<dbReference type="SUPFAM" id="SSF52156">
    <property type="entry name" value="Initiation factor IF2/eIF5b, domain 3"/>
    <property type="match status" value="1"/>
</dbReference>
<dbReference type="InterPro" id="IPR036925">
    <property type="entry name" value="TIF_IF2_dom3_sf"/>
</dbReference>
<dbReference type="CDD" id="cd01887">
    <property type="entry name" value="IF2_eIF5B"/>
    <property type="match status" value="1"/>
</dbReference>
<dbReference type="GO" id="GO:0005525">
    <property type="term" value="F:GTP binding"/>
    <property type="evidence" value="ECO:0007669"/>
    <property type="project" value="UniProtKB-KW"/>
</dbReference>
<dbReference type="Pfam" id="PF00009">
    <property type="entry name" value="GTP_EFTU"/>
    <property type="match status" value="1"/>
</dbReference>
<dbReference type="PROSITE" id="PS51722">
    <property type="entry name" value="G_TR_2"/>
    <property type="match status" value="1"/>
</dbReference>
<feature type="domain" description="Tr-type G" evidence="6">
    <location>
        <begin position="15"/>
        <end position="191"/>
    </location>
</feature>
<evidence type="ECO:0000256" key="1">
    <source>
        <dbReference type="ARBA" id="ARBA00007733"/>
    </source>
</evidence>
<dbReference type="EMBL" id="MHRJ01000030">
    <property type="protein sequence ID" value="OHA22197.1"/>
    <property type="molecule type" value="Genomic_DNA"/>
</dbReference>
<comment type="caution">
    <text evidence="7">The sequence shown here is derived from an EMBL/GenBank/DDBJ whole genome shotgun (WGS) entry which is preliminary data.</text>
</comment>
<name>A0A1G2MEA2_9BACT</name>
<evidence type="ECO:0000256" key="4">
    <source>
        <dbReference type="ARBA" id="ARBA00022917"/>
    </source>
</evidence>
<reference evidence="7 8" key="1">
    <citation type="journal article" date="2016" name="Nat. Commun.">
        <title>Thousands of microbial genomes shed light on interconnected biogeochemical processes in an aquifer system.</title>
        <authorList>
            <person name="Anantharaman K."/>
            <person name="Brown C.T."/>
            <person name="Hug L.A."/>
            <person name="Sharon I."/>
            <person name="Castelle C.J."/>
            <person name="Probst A.J."/>
            <person name="Thomas B.C."/>
            <person name="Singh A."/>
            <person name="Wilkins M.J."/>
            <person name="Karaoz U."/>
            <person name="Brodie E.L."/>
            <person name="Williams K.H."/>
            <person name="Hubbard S.S."/>
            <person name="Banfield J.F."/>
        </authorList>
    </citation>
    <scope>NUCLEOTIDE SEQUENCE [LARGE SCALE GENOMIC DNA]</scope>
</reference>
<dbReference type="Pfam" id="PF22042">
    <property type="entry name" value="EF-G_D2"/>
    <property type="match status" value="1"/>
</dbReference>
<dbReference type="Gene3D" id="3.40.50.10050">
    <property type="entry name" value="Translation initiation factor IF- 2, domain 3"/>
    <property type="match status" value="1"/>
</dbReference>
<evidence type="ECO:0000313" key="8">
    <source>
        <dbReference type="Proteomes" id="UP000176493"/>
    </source>
</evidence>